<organism evidence="1 2">
    <name type="scientific">Dendrolimus kikuchii</name>
    <dbReference type="NCBI Taxonomy" id="765133"/>
    <lineage>
        <taxon>Eukaryota</taxon>
        <taxon>Metazoa</taxon>
        <taxon>Ecdysozoa</taxon>
        <taxon>Arthropoda</taxon>
        <taxon>Hexapoda</taxon>
        <taxon>Insecta</taxon>
        <taxon>Pterygota</taxon>
        <taxon>Neoptera</taxon>
        <taxon>Endopterygota</taxon>
        <taxon>Lepidoptera</taxon>
        <taxon>Glossata</taxon>
        <taxon>Ditrysia</taxon>
        <taxon>Bombycoidea</taxon>
        <taxon>Lasiocampidae</taxon>
        <taxon>Dendrolimus</taxon>
    </lineage>
</organism>
<keyword evidence="2" id="KW-1185">Reference proteome</keyword>
<reference evidence="1 2" key="1">
    <citation type="journal article" date="2021" name="Front. Genet.">
        <title>Chromosome-Level Genome Assembly Reveals Significant Gene Expansion in the Toll and IMD Signaling Pathways of Dendrolimus kikuchii.</title>
        <authorList>
            <person name="Zhou J."/>
            <person name="Wu P."/>
            <person name="Xiong Z."/>
            <person name="Liu N."/>
            <person name="Zhao N."/>
            <person name="Ji M."/>
            <person name="Qiu Y."/>
            <person name="Yang B."/>
        </authorList>
    </citation>
    <scope>NUCLEOTIDE SEQUENCE [LARGE SCALE GENOMIC DNA]</scope>
    <source>
        <strain evidence="1">Ann1</strain>
    </source>
</reference>
<name>A0ACC1DBY0_9NEOP</name>
<evidence type="ECO:0000313" key="2">
    <source>
        <dbReference type="Proteomes" id="UP000824533"/>
    </source>
</evidence>
<protein>
    <submittedName>
        <fullName evidence="1">Uncharacterized protein</fullName>
    </submittedName>
</protein>
<dbReference type="EMBL" id="CM034391">
    <property type="protein sequence ID" value="KAJ0181474.1"/>
    <property type="molecule type" value="Genomic_DNA"/>
</dbReference>
<comment type="caution">
    <text evidence="1">The sequence shown here is derived from an EMBL/GenBank/DDBJ whole genome shotgun (WGS) entry which is preliminary data.</text>
</comment>
<sequence>MFNYKNSLLCTVIFYGSGGSTVYNEIPCTAQGGTCVADNQCPSGKVINVKGLCPVQQPNGVECCTRAPKARIVRNPTSCRSRGGECTLGQCAEFISMATTDCDSGQKCCIYV</sequence>
<gene>
    <name evidence="1" type="ORF">K1T71_003559</name>
</gene>
<accession>A0ACC1DBY0</accession>
<evidence type="ECO:0000313" key="1">
    <source>
        <dbReference type="EMBL" id="KAJ0181474.1"/>
    </source>
</evidence>
<dbReference type="Proteomes" id="UP000824533">
    <property type="component" value="Linkage Group LG05"/>
</dbReference>
<proteinExistence type="predicted"/>